<dbReference type="GO" id="GO:0006310">
    <property type="term" value="P:DNA recombination"/>
    <property type="evidence" value="ECO:0007669"/>
    <property type="project" value="UniProtKB-KW"/>
</dbReference>
<keyword evidence="5" id="KW-0460">Magnesium</keyword>
<dbReference type="GO" id="GO:0016787">
    <property type="term" value="F:hydrolase activity"/>
    <property type="evidence" value="ECO:0007669"/>
    <property type="project" value="UniProtKB-KW"/>
</dbReference>
<feature type="region of interest" description="Disordered" evidence="11">
    <location>
        <begin position="123"/>
        <end position="175"/>
    </location>
</feature>
<feature type="compositionally biased region" description="Acidic residues" evidence="11">
    <location>
        <begin position="147"/>
        <end position="162"/>
    </location>
</feature>
<dbReference type="GO" id="GO:0003964">
    <property type="term" value="F:RNA-directed DNA polymerase activity"/>
    <property type="evidence" value="ECO:0007669"/>
    <property type="project" value="UniProtKB-KW"/>
</dbReference>
<dbReference type="GO" id="GO:0046872">
    <property type="term" value="F:metal ion binding"/>
    <property type="evidence" value="ECO:0007669"/>
    <property type="project" value="UniProtKB-KW"/>
</dbReference>
<accession>A0A2J7QBP6</accession>
<keyword evidence="8" id="KW-0239">DNA-directed DNA polymerase</keyword>
<dbReference type="STRING" id="105785.A0A2J7QBP6"/>
<evidence type="ECO:0000256" key="1">
    <source>
        <dbReference type="ARBA" id="ARBA00022722"/>
    </source>
</evidence>
<protein>
    <submittedName>
        <fullName evidence="14">Uncharacterized protein</fullName>
    </submittedName>
</protein>
<dbReference type="GO" id="GO:0042575">
    <property type="term" value="C:DNA polymerase complex"/>
    <property type="evidence" value="ECO:0007669"/>
    <property type="project" value="UniProtKB-ARBA"/>
</dbReference>
<dbReference type="SUPFAM" id="SSF53098">
    <property type="entry name" value="Ribonuclease H-like"/>
    <property type="match status" value="1"/>
</dbReference>
<evidence type="ECO:0000313" key="15">
    <source>
        <dbReference type="Proteomes" id="UP000235965"/>
    </source>
</evidence>
<reference evidence="14 15" key="1">
    <citation type="submission" date="2017-12" db="EMBL/GenBank/DDBJ databases">
        <title>Hemimetabolous genomes reveal molecular basis of termite eusociality.</title>
        <authorList>
            <person name="Harrison M.C."/>
            <person name="Jongepier E."/>
            <person name="Robertson H.M."/>
            <person name="Arning N."/>
            <person name="Bitard-Feildel T."/>
            <person name="Chao H."/>
            <person name="Childers C.P."/>
            <person name="Dinh H."/>
            <person name="Doddapaneni H."/>
            <person name="Dugan S."/>
            <person name="Gowin J."/>
            <person name="Greiner C."/>
            <person name="Han Y."/>
            <person name="Hu H."/>
            <person name="Hughes D.S.T."/>
            <person name="Huylmans A.-K."/>
            <person name="Kemena C."/>
            <person name="Kremer L.P.M."/>
            <person name="Lee S.L."/>
            <person name="Lopez-Ezquerra A."/>
            <person name="Mallet L."/>
            <person name="Monroy-Kuhn J.M."/>
            <person name="Moser A."/>
            <person name="Murali S.C."/>
            <person name="Muzny D.M."/>
            <person name="Otani S."/>
            <person name="Piulachs M.-D."/>
            <person name="Poelchau M."/>
            <person name="Qu J."/>
            <person name="Schaub F."/>
            <person name="Wada-Katsumata A."/>
            <person name="Worley K.C."/>
            <person name="Xie Q."/>
            <person name="Ylla G."/>
            <person name="Poulsen M."/>
            <person name="Gibbs R.A."/>
            <person name="Schal C."/>
            <person name="Richards S."/>
            <person name="Belles X."/>
            <person name="Korb J."/>
            <person name="Bornberg-Bauer E."/>
        </authorList>
    </citation>
    <scope>NUCLEOTIDE SEQUENCE [LARGE SCALE GENOMIC DNA]</scope>
    <source>
        <tissue evidence="14">Whole body</tissue>
    </source>
</reference>
<dbReference type="Pfam" id="PF07727">
    <property type="entry name" value="RVT_2"/>
    <property type="match status" value="1"/>
</dbReference>
<dbReference type="GO" id="GO:0003887">
    <property type="term" value="F:DNA-directed DNA polymerase activity"/>
    <property type="evidence" value="ECO:0007669"/>
    <property type="project" value="UniProtKB-KW"/>
</dbReference>
<evidence type="ECO:0000256" key="10">
    <source>
        <dbReference type="ARBA" id="ARBA00023268"/>
    </source>
</evidence>
<dbReference type="PANTHER" id="PTHR42648">
    <property type="entry name" value="TRANSPOSASE, PUTATIVE-RELATED"/>
    <property type="match status" value="1"/>
</dbReference>
<evidence type="ECO:0000256" key="4">
    <source>
        <dbReference type="ARBA" id="ARBA00022801"/>
    </source>
</evidence>
<gene>
    <name evidence="14" type="ORF">B7P43_G06367</name>
</gene>
<evidence type="ECO:0000256" key="11">
    <source>
        <dbReference type="SAM" id="MobiDB-lite"/>
    </source>
</evidence>
<evidence type="ECO:0000259" key="12">
    <source>
        <dbReference type="Pfam" id="PF07727"/>
    </source>
</evidence>
<dbReference type="EMBL" id="NEVH01016296">
    <property type="protein sequence ID" value="PNF26014.1"/>
    <property type="molecule type" value="Genomic_DNA"/>
</dbReference>
<dbReference type="InterPro" id="IPR057670">
    <property type="entry name" value="SH3_retrovirus"/>
</dbReference>
<dbReference type="InterPro" id="IPR013103">
    <property type="entry name" value="RVT_2"/>
</dbReference>
<evidence type="ECO:0000256" key="9">
    <source>
        <dbReference type="ARBA" id="ARBA00023172"/>
    </source>
</evidence>
<keyword evidence="4" id="KW-0378">Hydrolase</keyword>
<evidence type="ECO:0000256" key="5">
    <source>
        <dbReference type="ARBA" id="ARBA00022842"/>
    </source>
</evidence>
<dbReference type="InterPro" id="IPR043502">
    <property type="entry name" value="DNA/RNA_pol_sf"/>
</dbReference>
<evidence type="ECO:0000256" key="6">
    <source>
        <dbReference type="ARBA" id="ARBA00022908"/>
    </source>
</evidence>
<dbReference type="Proteomes" id="UP000235965">
    <property type="component" value="Unassembled WGS sequence"/>
</dbReference>
<keyword evidence="15" id="KW-1185">Reference proteome</keyword>
<evidence type="ECO:0000256" key="8">
    <source>
        <dbReference type="ARBA" id="ARBA00022932"/>
    </source>
</evidence>
<proteinExistence type="predicted"/>
<feature type="compositionally biased region" description="Basic and acidic residues" evidence="11">
    <location>
        <begin position="163"/>
        <end position="175"/>
    </location>
</feature>
<keyword evidence="1" id="KW-0540">Nuclease</keyword>
<organism evidence="14 15">
    <name type="scientific">Cryptotermes secundus</name>
    <dbReference type="NCBI Taxonomy" id="105785"/>
    <lineage>
        <taxon>Eukaryota</taxon>
        <taxon>Metazoa</taxon>
        <taxon>Ecdysozoa</taxon>
        <taxon>Arthropoda</taxon>
        <taxon>Hexapoda</taxon>
        <taxon>Insecta</taxon>
        <taxon>Pterygota</taxon>
        <taxon>Neoptera</taxon>
        <taxon>Polyneoptera</taxon>
        <taxon>Dictyoptera</taxon>
        <taxon>Blattodea</taxon>
        <taxon>Blattoidea</taxon>
        <taxon>Termitoidae</taxon>
        <taxon>Kalotermitidae</taxon>
        <taxon>Cryptotermitinae</taxon>
        <taxon>Cryptotermes</taxon>
    </lineage>
</organism>
<feature type="compositionally biased region" description="Polar residues" evidence="11">
    <location>
        <begin position="131"/>
        <end position="144"/>
    </location>
</feature>
<keyword evidence="3" id="KW-0255">Endonuclease</keyword>
<feature type="domain" description="Retroviral polymerase SH3-like" evidence="13">
    <location>
        <begin position="63"/>
        <end position="116"/>
    </location>
</feature>
<dbReference type="Pfam" id="PF25597">
    <property type="entry name" value="SH3_retrovirus"/>
    <property type="match status" value="1"/>
</dbReference>
<keyword evidence="10" id="KW-0511">Multifunctional enzyme</keyword>
<evidence type="ECO:0000256" key="2">
    <source>
        <dbReference type="ARBA" id="ARBA00022723"/>
    </source>
</evidence>
<keyword evidence="7" id="KW-0695">RNA-directed DNA polymerase</keyword>
<feature type="non-terminal residue" evidence="14">
    <location>
        <position position="476"/>
    </location>
</feature>
<dbReference type="InterPro" id="IPR039537">
    <property type="entry name" value="Retrotran_Ty1/copia-like"/>
</dbReference>
<sequence>MARTLMYANKETEFPEEIWGELVNTAVYILNRTGKSKEEGKSPYELWIKKKPRLKHFRIIGTPCYVHIPKQRRTKMDRKAVKGYLVGYDGDERYRVWIKGTRSIALSRDVVFEENPIRCIKSHEDSKSETGDSFSTGALENTSGQSDYEDETQSEDSEEVQSEDPKTRSLRDRTTLKKPSHLEDYVMISEVLNERFNPETYEEAISCKEKEKWKEAMLKEMESLRENNTWEVTKRPENEKIIKCKWVYRVKENPDGSVDKYKARLVVKGFSQRQGIDYNSTFSPVAKWGTIRAAISTAAMEGMWMSQFDVSTAFLYGSLEETIYMSQPEGFSDGTNKVCKLRRSLYGLKQAPRCWNKRFGKFMTEQKFRISKEDPCLYIRERDGNKIFLVLYVDDGLVVASNKEELNSFLHDLKQNFKIAERPATYYLGLEIDRRQDGRIKISQEAYAKRILERFNFSNCNPVSTPMVKGSMELGK</sequence>
<keyword evidence="8" id="KW-0808">Transferase</keyword>
<dbReference type="GO" id="GO:0015074">
    <property type="term" value="P:DNA integration"/>
    <property type="evidence" value="ECO:0007669"/>
    <property type="project" value="UniProtKB-KW"/>
</dbReference>
<evidence type="ECO:0000256" key="3">
    <source>
        <dbReference type="ARBA" id="ARBA00022759"/>
    </source>
</evidence>
<name>A0A2J7QBP6_9NEOP</name>
<keyword evidence="6" id="KW-0229">DNA integration</keyword>
<dbReference type="OrthoDB" id="413361at2759"/>
<comment type="caution">
    <text evidence="14">The sequence shown here is derived from an EMBL/GenBank/DDBJ whole genome shotgun (WGS) entry which is preliminary data.</text>
</comment>
<dbReference type="InParanoid" id="A0A2J7QBP6"/>
<dbReference type="InterPro" id="IPR012337">
    <property type="entry name" value="RNaseH-like_sf"/>
</dbReference>
<keyword evidence="2" id="KW-0479">Metal-binding</keyword>
<evidence type="ECO:0000259" key="13">
    <source>
        <dbReference type="Pfam" id="PF25597"/>
    </source>
</evidence>
<keyword evidence="8" id="KW-0548">Nucleotidyltransferase</keyword>
<dbReference type="SUPFAM" id="SSF56672">
    <property type="entry name" value="DNA/RNA polymerases"/>
    <property type="match status" value="1"/>
</dbReference>
<evidence type="ECO:0000313" key="14">
    <source>
        <dbReference type="EMBL" id="PNF26014.1"/>
    </source>
</evidence>
<evidence type="ECO:0000256" key="7">
    <source>
        <dbReference type="ARBA" id="ARBA00022918"/>
    </source>
</evidence>
<keyword evidence="9" id="KW-0233">DNA recombination</keyword>
<dbReference type="PANTHER" id="PTHR42648:SF11">
    <property type="entry name" value="TRANSPOSON TY4-P GAG-POL POLYPROTEIN"/>
    <property type="match status" value="1"/>
</dbReference>
<feature type="domain" description="Reverse transcriptase Ty1/copia-type" evidence="12">
    <location>
        <begin position="227"/>
        <end position="469"/>
    </location>
</feature>
<dbReference type="GO" id="GO:0004519">
    <property type="term" value="F:endonuclease activity"/>
    <property type="evidence" value="ECO:0007669"/>
    <property type="project" value="UniProtKB-KW"/>
</dbReference>
<dbReference type="AlphaFoldDB" id="A0A2J7QBP6"/>